<gene>
    <name evidence="2" type="ORF">ACFO8Q_09210</name>
</gene>
<evidence type="ECO:0000256" key="1">
    <source>
        <dbReference type="SAM" id="SignalP"/>
    </source>
</evidence>
<sequence>MLKKIIRGVVSLVLLTSLLTTGTYVSAKTPTPTEEQLNKYMEHANYPKEIIDMFELPQKQRIYEEKAVYAYHKHIDGDLKESQDQESQNSASGDVNAQTFYNWGSTLTASYVSQPSAPGKVEFILDYNFDWNYKPYYTLEDKFGLAWTDDFDPYPETARYAYRAFGSNGNAGYAEYATGAQYTYDTYSPGTGIGWVYDSISSFYQNGVKYDVYRHKGWGQVKIGKYSDKSGAQEQTSAVGTYFHKEGTFTGALTFSKTPEVQISYSISYDKAPDAGTTFTWTKYAY</sequence>
<comment type="caution">
    <text evidence="2">The sequence shown here is derived from an EMBL/GenBank/DDBJ whole genome shotgun (WGS) entry which is preliminary data.</text>
</comment>
<dbReference type="RefSeq" id="WP_380025461.1">
    <property type="nucleotide sequence ID" value="NZ_JBHSHC010000067.1"/>
</dbReference>
<name>A0ABV9Q0T9_9BACL</name>
<organism evidence="2 3">
    <name type="scientific">Effusibacillus consociatus</name>
    <dbReference type="NCBI Taxonomy" id="1117041"/>
    <lineage>
        <taxon>Bacteria</taxon>
        <taxon>Bacillati</taxon>
        <taxon>Bacillota</taxon>
        <taxon>Bacilli</taxon>
        <taxon>Bacillales</taxon>
        <taxon>Alicyclobacillaceae</taxon>
        <taxon>Effusibacillus</taxon>
    </lineage>
</organism>
<protein>
    <submittedName>
        <fullName evidence="2">Uncharacterized protein</fullName>
    </submittedName>
</protein>
<feature type="signal peptide" evidence="1">
    <location>
        <begin position="1"/>
        <end position="27"/>
    </location>
</feature>
<keyword evidence="3" id="KW-1185">Reference proteome</keyword>
<dbReference type="Proteomes" id="UP001596002">
    <property type="component" value="Unassembled WGS sequence"/>
</dbReference>
<accession>A0ABV9Q0T9</accession>
<proteinExistence type="predicted"/>
<dbReference type="EMBL" id="JBHSHC010000067">
    <property type="protein sequence ID" value="MFC4767538.1"/>
    <property type="molecule type" value="Genomic_DNA"/>
</dbReference>
<evidence type="ECO:0000313" key="3">
    <source>
        <dbReference type="Proteomes" id="UP001596002"/>
    </source>
</evidence>
<evidence type="ECO:0000313" key="2">
    <source>
        <dbReference type="EMBL" id="MFC4767538.1"/>
    </source>
</evidence>
<reference evidence="3" key="1">
    <citation type="journal article" date="2019" name="Int. J. Syst. Evol. Microbiol.">
        <title>The Global Catalogue of Microorganisms (GCM) 10K type strain sequencing project: providing services to taxonomists for standard genome sequencing and annotation.</title>
        <authorList>
            <consortium name="The Broad Institute Genomics Platform"/>
            <consortium name="The Broad Institute Genome Sequencing Center for Infectious Disease"/>
            <person name="Wu L."/>
            <person name="Ma J."/>
        </authorList>
    </citation>
    <scope>NUCLEOTIDE SEQUENCE [LARGE SCALE GENOMIC DNA]</scope>
    <source>
        <strain evidence="3">WYCCWR 12678</strain>
    </source>
</reference>
<keyword evidence="1" id="KW-0732">Signal</keyword>
<feature type="chain" id="PRO_5046989349" evidence="1">
    <location>
        <begin position="28"/>
        <end position="286"/>
    </location>
</feature>